<feature type="compositionally biased region" description="Basic residues" evidence="3">
    <location>
        <begin position="771"/>
        <end position="787"/>
    </location>
</feature>
<feature type="compositionally biased region" description="Basic and acidic residues" evidence="3">
    <location>
        <begin position="415"/>
        <end position="431"/>
    </location>
</feature>
<keyword evidence="1" id="KW-0677">Repeat</keyword>
<comment type="caution">
    <text evidence="6">The sequence shown here is derived from an EMBL/GenBank/DDBJ whole genome shotgun (WGS) entry which is preliminary data.</text>
</comment>
<feature type="domain" description="WW" evidence="4">
    <location>
        <begin position="113"/>
        <end position="141"/>
    </location>
</feature>
<feature type="domain" description="WW" evidence="4">
    <location>
        <begin position="73"/>
        <end position="100"/>
    </location>
</feature>
<dbReference type="Gene3D" id="1.10.10.440">
    <property type="entry name" value="FF domain"/>
    <property type="match status" value="4"/>
</dbReference>
<evidence type="ECO:0000259" key="4">
    <source>
        <dbReference type="PROSITE" id="PS50020"/>
    </source>
</evidence>
<dbReference type="Proteomes" id="UP001187531">
    <property type="component" value="Unassembled WGS sequence"/>
</dbReference>
<name>A0AA88L8Y2_ARTSF</name>
<keyword evidence="2" id="KW-0175">Coiled coil</keyword>
<dbReference type="FunFam" id="1.10.10.440:FF:000002">
    <property type="entry name" value="pre-mRNA-processing factor 40 homolog A isoform X1"/>
    <property type="match status" value="1"/>
</dbReference>
<keyword evidence="7" id="KW-1185">Reference proteome</keyword>
<dbReference type="InterPro" id="IPR036020">
    <property type="entry name" value="WW_dom_sf"/>
</dbReference>
<feature type="domain" description="FF" evidence="5">
    <location>
        <begin position="360"/>
        <end position="414"/>
    </location>
</feature>
<dbReference type="PROSITE" id="PS50020">
    <property type="entry name" value="WW_DOMAIN_2"/>
    <property type="match status" value="2"/>
</dbReference>
<accession>A0AA88L8Y2</accession>
<feature type="region of interest" description="Disordered" evidence="3">
    <location>
        <begin position="411"/>
        <end position="431"/>
    </location>
</feature>
<feature type="coiled-coil region" evidence="2">
    <location>
        <begin position="545"/>
        <end position="576"/>
    </location>
</feature>
<feature type="domain" description="FF" evidence="5">
    <location>
        <begin position="700"/>
        <end position="764"/>
    </location>
</feature>
<evidence type="ECO:0000313" key="7">
    <source>
        <dbReference type="Proteomes" id="UP001187531"/>
    </source>
</evidence>
<feature type="compositionally biased region" description="Basic residues" evidence="3">
    <location>
        <begin position="827"/>
        <end position="853"/>
    </location>
</feature>
<organism evidence="6 7">
    <name type="scientific">Artemia franciscana</name>
    <name type="common">Brine shrimp</name>
    <name type="synonym">Artemia sanfranciscana</name>
    <dbReference type="NCBI Taxonomy" id="6661"/>
    <lineage>
        <taxon>Eukaryota</taxon>
        <taxon>Metazoa</taxon>
        <taxon>Ecdysozoa</taxon>
        <taxon>Arthropoda</taxon>
        <taxon>Crustacea</taxon>
        <taxon>Branchiopoda</taxon>
        <taxon>Anostraca</taxon>
        <taxon>Artemiidae</taxon>
        <taxon>Artemia</taxon>
    </lineage>
</organism>
<dbReference type="SUPFAM" id="SSF51045">
    <property type="entry name" value="WW domain"/>
    <property type="match status" value="2"/>
</dbReference>
<feature type="region of interest" description="Disordered" evidence="3">
    <location>
        <begin position="152"/>
        <end position="182"/>
    </location>
</feature>
<evidence type="ECO:0000256" key="3">
    <source>
        <dbReference type="SAM" id="MobiDB-lite"/>
    </source>
</evidence>
<dbReference type="InterPro" id="IPR039726">
    <property type="entry name" value="Prp40-like"/>
</dbReference>
<dbReference type="CDD" id="cd00201">
    <property type="entry name" value="WW"/>
    <property type="match status" value="2"/>
</dbReference>
<feature type="domain" description="FF" evidence="5">
    <location>
        <begin position="574"/>
        <end position="634"/>
    </location>
</feature>
<proteinExistence type="predicted"/>
<dbReference type="GO" id="GO:0003723">
    <property type="term" value="F:RNA binding"/>
    <property type="evidence" value="ECO:0007669"/>
    <property type="project" value="TreeGrafter"/>
</dbReference>
<dbReference type="GO" id="GO:0045292">
    <property type="term" value="P:mRNA cis splicing, via spliceosome"/>
    <property type="evidence" value="ECO:0007669"/>
    <property type="project" value="InterPro"/>
</dbReference>
<dbReference type="GO" id="GO:0005685">
    <property type="term" value="C:U1 snRNP"/>
    <property type="evidence" value="ECO:0007669"/>
    <property type="project" value="TreeGrafter"/>
</dbReference>
<dbReference type="Pfam" id="PF25432">
    <property type="entry name" value="FF_PRPF40A"/>
    <property type="match status" value="1"/>
</dbReference>
<dbReference type="FunFam" id="1.10.10.440:FF:000003">
    <property type="entry name" value="Pre-mRNA processing factor 40 homolog A"/>
    <property type="match status" value="1"/>
</dbReference>
<reference evidence="6" key="1">
    <citation type="submission" date="2023-07" db="EMBL/GenBank/DDBJ databases">
        <title>Chromosome-level genome assembly of Artemia franciscana.</title>
        <authorList>
            <person name="Jo E."/>
        </authorList>
    </citation>
    <scope>NUCLEOTIDE SEQUENCE</scope>
    <source>
        <tissue evidence="6">Whole body</tissue>
    </source>
</reference>
<dbReference type="Pfam" id="PF01846">
    <property type="entry name" value="FF"/>
    <property type="match status" value="3"/>
</dbReference>
<dbReference type="EMBL" id="JAVRJZ010000011">
    <property type="protein sequence ID" value="KAK2717149.1"/>
    <property type="molecule type" value="Genomic_DNA"/>
</dbReference>
<sequence>ALSSLKNDVENAAQLQIVITFFGTNVPLLKKSIILAGLKMAYKAQPGSKPPSEAGVISAAPKKAGTGSNKSVWTEHKSPEGKVYYYNTETKESSWEKPDDLKTPAELILSQCPWKEYTTDAGKPYYYNVNTKESKWQIPPELAEVKKKVAELEKKKEAPPPSQNGISDKSRTSSPAVASPIAAGSPVPAALGTISRPGFVQPPVFPPVAPAAAGFPPVVPGMTPFLPVVPPILPPSGRPIVPAAGIPTPGLPPAVIPTPRLPATVAPGPILPAAGMSPVIPGTVVSPVQLQRSPVPPKKPTISVKTGLTVSKSASVLDQAMAATLAAIEIPVTPTVTEVPVETPVKQGPALPKPFAFKDKKEMAEGFKDFLREKNVPSNASWENALKMIQKDSRFSAFAKLNEKKQVFNAYKSQRQKEEKEEQRAKAKKNKEELESFLMNNPKVTSTSKYSKLEEMFGHLDVWRCVPEHDRKVVYEDTIFAVAKREKEDAKALRKRNMKRLAQVLDAMTDITFKTTWEEAQQLLLENTEFSENTDLLAMDKIDALIVFEDHIRELESEENEEREREKRRQKRVQRKIRDSYQLLLDELHEQGKLTSMSLWVELYPILSSDIRFSAMLGNPGSSPLDLFKFYVEDLKSRFHDEKKIIKEILKERNFEVEVSTTFEDFATVVCQDKRSATLDAGNVKLTFNALLEKAEARDKDRQKKEAKKMKMLEASLRHLFTSIGVKYDESWEKIREEVRNDPSFNAITLESERIRIFKEYQRDLEEACSHHHAKGKKAKKNRKTRKYTPSDSESLSESEDEEKRMKKKGYRSSDESSESESERRSTKSKKKKNRERSRSRSRSRDRRKSSSRRRAEESSPDSRNGEKNSMEEGELSEDELEQKRFQLLKELQGDE</sequence>
<dbReference type="PANTHER" id="PTHR11864:SF0">
    <property type="entry name" value="PRP40 PRE-MRNA PROCESSING FACTOR 40 HOMOLOG A (YEAST)"/>
    <property type="match status" value="1"/>
</dbReference>
<evidence type="ECO:0000313" key="6">
    <source>
        <dbReference type="EMBL" id="KAK2717149.1"/>
    </source>
</evidence>
<dbReference type="PROSITE" id="PS01159">
    <property type="entry name" value="WW_DOMAIN_1"/>
    <property type="match status" value="1"/>
</dbReference>
<gene>
    <name evidence="6" type="ORF">QYM36_007325</name>
</gene>
<dbReference type="InterPro" id="IPR036517">
    <property type="entry name" value="FF_domain_sf"/>
</dbReference>
<dbReference type="PANTHER" id="PTHR11864">
    <property type="entry name" value="PRE-MRNA-PROCESSING PROTEIN PRP40"/>
    <property type="match status" value="1"/>
</dbReference>
<dbReference type="Gene3D" id="2.20.70.10">
    <property type="match status" value="2"/>
</dbReference>
<dbReference type="GO" id="GO:0071004">
    <property type="term" value="C:U2-type prespliceosome"/>
    <property type="evidence" value="ECO:0007669"/>
    <property type="project" value="TreeGrafter"/>
</dbReference>
<feature type="compositionally biased region" description="Polar residues" evidence="3">
    <location>
        <begin position="163"/>
        <end position="176"/>
    </location>
</feature>
<dbReference type="SMART" id="SM00456">
    <property type="entry name" value="WW"/>
    <property type="match status" value="2"/>
</dbReference>
<feature type="non-terminal residue" evidence="6">
    <location>
        <position position="1"/>
    </location>
</feature>
<dbReference type="InterPro" id="IPR002713">
    <property type="entry name" value="FF_domain"/>
</dbReference>
<feature type="region of interest" description="Disordered" evidence="3">
    <location>
        <begin position="769"/>
        <end position="896"/>
    </location>
</feature>
<feature type="compositionally biased region" description="Acidic residues" evidence="3">
    <location>
        <begin position="872"/>
        <end position="881"/>
    </location>
</feature>
<dbReference type="InterPro" id="IPR001202">
    <property type="entry name" value="WW_dom"/>
</dbReference>
<evidence type="ECO:0000256" key="2">
    <source>
        <dbReference type="SAM" id="Coils"/>
    </source>
</evidence>
<dbReference type="Pfam" id="PF00397">
    <property type="entry name" value="WW"/>
    <property type="match status" value="2"/>
</dbReference>
<evidence type="ECO:0000259" key="5">
    <source>
        <dbReference type="PROSITE" id="PS51676"/>
    </source>
</evidence>
<protein>
    <submittedName>
        <fullName evidence="6">Uncharacterized protein</fullName>
    </submittedName>
</protein>
<dbReference type="PROSITE" id="PS51676">
    <property type="entry name" value="FF"/>
    <property type="match status" value="3"/>
</dbReference>
<dbReference type="AlphaFoldDB" id="A0AA88L8Y2"/>
<dbReference type="SMART" id="SM00441">
    <property type="entry name" value="FF"/>
    <property type="match status" value="4"/>
</dbReference>
<dbReference type="SUPFAM" id="SSF81698">
    <property type="entry name" value="FF domain"/>
    <property type="match status" value="5"/>
</dbReference>
<evidence type="ECO:0000256" key="1">
    <source>
        <dbReference type="ARBA" id="ARBA00022737"/>
    </source>
</evidence>